<dbReference type="Gene3D" id="3.40.50.300">
    <property type="entry name" value="P-loop containing nucleotide triphosphate hydrolases"/>
    <property type="match status" value="1"/>
</dbReference>
<feature type="compositionally biased region" description="Polar residues" evidence="1">
    <location>
        <begin position="624"/>
        <end position="637"/>
    </location>
</feature>
<evidence type="ECO:0000313" key="3">
    <source>
        <dbReference type="EMBL" id="OIV36801.1"/>
    </source>
</evidence>
<dbReference type="EMBL" id="MLCF01000074">
    <property type="protein sequence ID" value="OIV36801.1"/>
    <property type="molecule type" value="Genomic_DNA"/>
</dbReference>
<dbReference type="OrthoDB" id="3846495at2"/>
<evidence type="ECO:0000313" key="4">
    <source>
        <dbReference type="Proteomes" id="UP000243342"/>
    </source>
</evidence>
<keyword evidence="2" id="KW-1133">Transmembrane helix</keyword>
<dbReference type="RefSeq" id="WP_071657199.1">
    <property type="nucleotide sequence ID" value="NZ_MLCF01000074.1"/>
</dbReference>
<organism evidence="3 4">
    <name type="scientific">Mangrovactinospora gilvigrisea</name>
    <dbReference type="NCBI Taxonomy" id="1428644"/>
    <lineage>
        <taxon>Bacteria</taxon>
        <taxon>Bacillati</taxon>
        <taxon>Actinomycetota</taxon>
        <taxon>Actinomycetes</taxon>
        <taxon>Kitasatosporales</taxon>
        <taxon>Streptomycetaceae</taxon>
        <taxon>Mangrovactinospora</taxon>
    </lineage>
</organism>
<accession>A0A1J7BTL9</accession>
<evidence type="ECO:0000256" key="1">
    <source>
        <dbReference type="SAM" id="MobiDB-lite"/>
    </source>
</evidence>
<reference evidence="3 4" key="1">
    <citation type="submission" date="2016-10" db="EMBL/GenBank/DDBJ databases">
        <title>Genome sequence of Streptomyces gilvigriseus MUSC 26.</title>
        <authorList>
            <person name="Lee L.-H."/>
            <person name="Ser H.-L."/>
        </authorList>
    </citation>
    <scope>NUCLEOTIDE SEQUENCE [LARGE SCALE GENOMIC DNA]</scope>
    <source>
        <strain evidence="3 4">MUSC 26</strain>
    </source>
</reference>
<proteinExistence type="predicted"/>
<feature type="region of interest" description="Disordered" evidence="1">
    <location>
        <begin position="610"/>
        <end position="637"/>
    </location>
</feature>
<feature type="compositionally biased region" description="Basic and acidic residues" evidence="1">
    <location>
        <begin position="613"/>
        <end position="623"/>
    </location>
</feature>
<protein>
    <submittedName>
        <fullName evidence="3">Uncharacterized protein</fullName>
    </submittedName>
</protein>
<dbReference type="STRING" id="1428644.BIV57_14120"/>
<comment type="caution">
    <text evidence="3">The sequence shown here is derived from an EMBL/GenBank/DDBJ whole genome shotgun (WGS) entry which is preliminary data.</text>
</comment>
<dbReference type="InterPro" id="IPR027417">
    <property type="entry name" value="P-loop_NTPase"/>
</dbReference>
<dbReference type="SUPFAM" id="SSF52540">
    <property type="entry name" value="P-loop containing nucleoside triphosphate hydrolases"/>
    <property type="match status" value="1"/>
</dbReference>
<gene>
    <name evidence="3" type="ORF">BIV57_14120</name>
</gene>
<feature type="non-terminal residue" evidence="3">
    <location>
        <position position="637"/>
    </location>
</feature>
<dbReference type="AlphaFoldDB" id="A0A1J7BTL9"/>
<keyword evidence="4" id="KW-1185">Reference proteome</keyword>
<name>A0A1J7BTL9_9ACTN</name>
<dbReference type="Proteomes" id="UP000243342">
    <property type="component" value="Unassembled WGS sequence"/>
</dbReference>
<keyword evidence="2" id="KW-0812">Transmembrane</keyword>
<feature type="transmembrane region" description="Helical" evidence="2">
    <location>
        <begin position="590"/>
        <end position="610"/>
    </location>
</feature>
<evidence type="ECO:0000256" key="2">
    <source>
        <dbReference type="SAM" id="Phobius"/>
    </source>
</evidence>
<sequence length="637" mass="65315">MPQSRITRPRPEDEHSPAFIAGELYVSASGGDGFAVEPCPERRVPVVERRAAAPATPLRPSDIRHHPVSALVGRAQERAGLVELLSQGRSVLLTGPSGVGRSALLAAVAADCAHLAPDGVVRLDGTGRTADDLLHELFAATHRVAGAAYRPDGATLRARLASVGAVVTVDDLEFGGEELERLVSAAPECAFLLALDRALLIGAGRTAGLAHDSRLEEVALEGLERNDAFALLERRLGRPLMGPERGWAGDLWFESQGLPLRFVQAAAVLRQRDARGRGPGAAGEWELPPMAQSAAPAALLAADLSAGARELLRIAIALDGQLPAAVHLPALTGAVEGADAVTELLDAGLATAAGSGESHRLAAHVLPVPDQLDLGSPFGPVPERPAGVVDALVDHYVWFAGHTGVTPAAIAAEAEAVLGAMAAARDLDRHDAVVRLARAAGPVFAAALRWGAWERALRLGAEAARRVGEPSAEAYFHHELAVHALVTEDRATAREEAASAVERRAALGEQTAAALSRRVLAACGAAEPVPAELAGLGELGDGASASASASPAVPATAELPALVAAGAGGGVGGVRRPVDRRRAMARRRMAAVAASVVVVLGASTVLSLQLGKGRSDGAPDKVRPTSSAVVTTPTDAG</sequence>
<keyword evidence="2" id="KW-0472">Membrane</keyword>